<name>A0A5B7DJH4_PORTR</name>
<gene>
    <name evidence="1" type="ORF">E2C01_014674</name>
</gene>
<protein>
    <submittedName>
        <fullName evidence="1">Uncharacterized protein</fullName>
    </submittedName>
</protein>
<evidence type="ECO:0000313" key="2">
    <source>
        <dbReference type="Proteomes" id="UP000324222"/>
    </source>
</evidence>
<dbReference type="Proteomes" id="UP000324222">
    <property type="component" value="Unassembled WGS sequence"/>
</dbReference>
<sequence>MCSLWPPKHGLSLFRCAANHPLFVSTILLCLRASPQYRPVFSGVNTYVLGTVRDTCGWTVRYQYSLVIGLGVVPSC</sequence>
<proteinExistence type="predicted"/>
<accession>A0A5B7DJH4</accession>
<reference evidence="1 2" key="1">
    <citation type="submission" date="2019-05" db="EMBL/GenBank/DDBJ databases">
        <title>Another draft genome of Portunus trituberculatus and its Hox gene families provides insights of decapod evolution.</title>
        <authorList>
            <person name="Jeong J.-H."/>
            <person name="Song I."/>
            <person name="Kim S."/>
            <person name="Choi T."/>
            <person name="Kim D."/>
            <person name="Ryu S."/>
            <person name="Kim W."/>
        </authorList>
    </citation>
    <scope>NUCLEOTIDE SEQUENCE [LARGE SCALE GENOMIC DNA]</scope>
    <source>
        <tissue evidence="1">Muscle</tissue>
    </source>
</reference>
<keyword evidence="2" id="KW-1185">Reference proteome</keyword>
<dbReference type="EMBL" id="VSRR010001004">
    <property type="protein sequence ID" value="MPC21682.1"/>
    <property type="molecule type" value="Genomic_DNA"/>
</dbReference>
<organism evidence="1 2">
    <name type="scientific">Portunus trituberculatus</name>
    <name type="common">Swimming crab</name>
    <name type="synonym">Neptunus trituberculatus</name>
    <dbReference type="NCBI Taxonomy" id="210409"/>
    <lineage>
        <taxon>Eukaryota</taxon>
        <taxon>Metazoa</taxon>
        <taxon>Ecdysozoa</taxon>
        <taxon>Arthropoda</taxon>
        <taxon>Crustacea</taxon>
        <taxon>Multicrustacea</taxon>
        <taxon>Malacostraca</taxon>
        <taxon>Eumalacostraca</taxon>
        <taxon>Eucarida</taxon>
        <taxon>Decapoda</taxon>
        <taxon>Pleocyemata</taxon>
        <taxon>Brachyura</taxon>
        <taxon>Eubrachyura</taxon>
        <taxon>Portunoidea</taxon>
        <taxon>Portunidae</taxon>
        <taxon>Portuninae</taxon>
        <taxon>Portunus</taxon>
    </lineage>
</organism>
<comment type="caution">
    <text evidence="1">The sequence shown here is derived from an EMBL/GenBank/DDBJ whole genome shotgun (WGS) entry which is preliminary data.</text>
</comment>
<evidence type="ECO:0000313" key="1">
    <source>
        <dbReference type="EMBL" id="MPC21682.1"/>
    </source>
</evidence>
<dbReference type="AlphaFoldDB" id="A0A5B7DJH4"/>